<dbReference type="GO" id="GO:0008233">
    <property type="term" value="F:peptidase activity"/>
    <property type="evidence" value="ECO:0007669"/>
    <property type="project" value="UniProtKB-KW"/>
</dbReference>
<keyword evidence="3" id="KW-0645">Protease</keyword>
<evidence type="ECO:0000256" key="2">
    <source>
        <dbReference type="ARBA" id="ARBA00022475"/>
    </source>
</evidence>
<dbReference type="Proteomes" id="UP000288096">
    <property type="component" value="Unassembled WGS sequence"/>
</dbReference>
<dbReference type="InterPro" id="IPR019127">
    <property type="entry name" value="Exosortase"/>
</dbReference>
<evidence type="ECO:0000313" key="9">
    <source>
        <dbReference type="EMBL" id="GBC59240.1"/>
    </source>
</evidence>
<dbReference type="EMBL" id="BEXT01000001">
    <property type="protein sequence ID" value="GBC59240.1"/>
    <property type="molecule type" value="Genomic_DNA"/>
</dbReference>
<feature type="transmembrane region" description="Helical" evidence="8">
    <location>
        <begin position="7"/>
        <end position="27"/>
    </location>
</feature>
<feature type="transmembrane region" description="Helical" evidence="8">
    <location>
        <begin position="251"/>
        <end position="271"/>
    </location>
</feature>
<feature type="transmembrane region" description="Helical" evidence="8">
    <location>
        <begin position="39"/>
        <end position="55"/>
    </location>
</feature>
<feature type="transmembrane region" description="Helical" evidence="8">
    <location>
        <begin position="211"/>
        <end position="239"/>
    </location>
</feature>
<evidence type="ECO:0000256" key="8">
    <source>
        <dbReference type="SAM" id="Phobius"/>
    </source>
</evidence>
<keyword evidence="7 8" id="KW-0472">Membrane</keyword>
<evidence type="ECO:0000256" key="3">
    <source>
        <dbReference type="ARBA" id="ARBA00022670"/>
    </source>
</evidence>
<keyword evidence="2" id="KW-1003">Cell membrane</keyword>
<organism evidence="9 10">
    <name type="scientific">Desulfonema ishimotonii</name>
    <dbReference type="NCBI Taxonomy" id="45657"/>
    <lineage>
        <taxon>Bacteria</taxon>
        <taxon>Pseudomonadati</taxon>
        <taxon>Thermodesulfobacteriota</taxon>
        <taxon>Desulfobacteria</taxon>
        <taxon>Desulfobacterales</taxon>
        <taxon>Desulfococcaceae</taxon>
        <taxon>Desulfonema</taxon>
    </lineage>
</organism>
<feature type="transmembrane region" description="Helical" evidence="8">
    <location>
        <begin position="71"/>
        <end position="89"/>
    </location>
</feature>
<dbReference type="GO" id="GO:0006508">
    <property type="term" value="P:proteolysis"/>
    <property type="evidence" value="ECO:0007669"/>
    <property type="project" value="UniProtKB-KW"/>
</dbReference>
<proteinExistence type="predicted"/>
<gene>
    <name evidence="9" type="ORF">DENIS_0176</name>
</gene>
<evidence type="ECO:0000256" key="5">
    <source>
        <dbReference type="ARBA" id="ARBA00022801"/>
    </source>
</evidence>
<keyword evidence="6 8" id="KW-1133">Transmembrane helix</keyword>
<evidence type="ECO:0000313" key="10">
    <source>
        <dbReference type="Proteomes" id="UP000288096"/>
    </source>
</evidence>
<evidence type="ECO:0000256" key="6">
    <source>
        <dbReference type="ARBA" id="ARBA00022989"/>
    </source>
</evidence>
<dbReference type="NCBIfam" id="TIGR03109">
    <property type="entry name" value="exosort_XrtA"/>
    <property type="match status" value="1"/>
</dbReference>
<feature type="transmembrane region" description="Helical" evidence="8">
    <location>
        <begin position="95"/>
        <end position="112"/>
    </location>
</feature>
<dbReference type="AlphaFoldDB" id="A0A401FQK5"/>
<dbReference type="NCBIfam" id="TIGR02602">
    <property type="entry name" value="8TM_EpsH"/>
    <property type="match status" value="1"/>
</dbReference>
<dbReference type="NCBIfam" id="TIGR04178">
    <property type="entry name" value="exo_archaeo"/>
    <property type="match status" value="1"/>
</dbReference>
<dbReference type="RefSeq" id="WP_124326766.1">
    <property type="nucleotide sequence ID" value="NZ_BEXT01000001.1"/>
</dbReference>
<evidence type="ECO:0000256" key="4">
    <source>
        <dbReference type="ARBA" id="ARBA00022692"/>
    </source>
</evidence>
<keyword evidence="5" id="KW-0378">Hydrolase</keyword>
<name>A0A401FQK5_9BACT</name>
<accession>A0A401FQK5</accession>
<feature type="transmembrane region" description="Helical" evidence="8">
    <location>
        <begin position="119"/>
        <end position="137"/>
    </location>
</feature>
<reference evidence="10" key="1">
    <citation type="submission" date="2017-11" db="EMBL/GenBank/DDBJ databases">
        <authorList>
            <person name="Watanabe M."/>
            <person name="Kojima H."/>
        </authorList>
    </citation>
    <scope>NUCLEOTIDE SEQUENCE [LARGE SCALE GENOMIC DNA]</scope>
    <source>
        <strain evidence="10">Tokyo 01</strain>
    </source>
</reference>
<keyword evidence="4 8" id="KW-0812">Transmembrane</keyword>
<reference evidence="10" key="2">
    <citation type="submission" date="2019-01" db="EMBL/GenBank/DDBJ databases">
        <title>Genome sequence of Desulfonema ishimotonii strain Tokyo 01.</title>
        <authorList>
            <person name="Fukui M."/>
        </authorList>
    </citation>
    <scope>NUCLEOTIDE SEQUENCE [LARGE SCALE GENOMIC DNA]</scope>
    <source>
        <strain evidence="10">Tokyo 01</strain>
    </source>
</reference>
<comment type="caution">
    <text evidence="9">The sequence shown here is derived from an EMBL/GenBank/DDBJ whole genome shotgun (WGS) entry which is preliminary data.</text>
</comment>
<dbReference type="OrthoDB" id="9797363at2"/>
<keyword evidence="10" id="KW-1185">Reference proteome</keyword>
<sequence>MQKPLHSVYLQVAVLTVTFLALFNQTLLGLVSDWSTDDNYSHGFLIPFIAAYMIWQKKERLSACIPKPSRRGILIMVLGIGLHVAGNIGAELFTMRFSMLIMLAGLILYLFGTQIFREIAVPLAYLVFMIPIPSIIWNKLAFPLQLFAAKLTAEVIWLTGIPILREGNILHLANTSLEVVDACSGLRSLTSLLALSGAFAYISPLKTVSKWLLFFSAIPIAVFVNILRLTATAFMAHWIGEKAAQGFLHDMSGMLVFVVAFVALFLLSSVLTTIEKRVSGRPVSA</sequence>
<dbReference type="InterPro" id="IPR013426">
    <property type="entry name" value="EpsH-like"/>
</dbReference>
<dbReference type="GO" id="GO:0005886">
    <property type="term" value="C:plasma membrane"/>
    <property type="evidence" value="ECO:0007669"/>
    <property type="project" value="UniProtKB-SubCell"/>
</dbReference>
<dbReference type="Pfam" id="PF09721">
    <property type="entry name" value="Exosortase_EpsH"/>
    <property type="match status" value="1"/>
</dbReference>
<dbReference type="InterPro" id="IPR026392">
    <property type="entry name" value="Exo/Archaeosortase_dom"/>
</dbReference>
<evidence type="ECO:0000256" key="1">
    <source>
        <dbReference type="ARBA" id="ARBA00004651"/>
    </source>
</evidence>
<evidence type="ECO:0000256" key="7">
    <source>
        <dbReference type="ARBA" id="ARBA00023136"/>
    </source>
</evidence>
<dbReference type="InterPro" id="IPR017540">
    <property type="entry name" value="Exosortase-1"/>
</dbReference>
<comment type="subcellular location">
    <subcellularLocation>
        <location evidence="1">Cell membrane</location>
        <topology evidence="1">Multi-pass membrane protein</topology>
    </subcellularLocation>
</comment>
<protein>
    <submittedName>
        <fullName evidence="9">Exosortase</fullName>
    </submittedName>
</protein>